<evidence type="ECO:0000256" key="3">
    <source>
        <dbReference type="ARBA" id="ARBA00022989"/>
    </source>
</evidence>
<keyword evidence="3 5" id="KW-1133">Transmembrane helix</keyword>
<dbReference type="Pfam" id="PF06813">
    <property type="entry name" value="Nodulin-like"/>
    <property type="match status" value="1"/>
</dbReference>
<feature type="non-terminal residue" evidence="7">
    <location>
        <position position="1"/>
    </location>
</feature>
<dbReference type="PANTHER" id="PTHR21576:SF44">
    <property type="entry name" value="MAJOR FACILITATOR SUPERFAMILY PROTEIN"/>
    <property type="match status" value="1"/>
</dbReference>
<evidence type="ECO:0000313" key="8">
    <source>
        <dbReference type="Proteomes" id="UP000236291"/>
    </source>
</evidence>
<dbReference type="GO" id="GO:0016020">
    <property type="term" value="C:membrane"/>
    <property type="evidence" value="ECO:0007669"/>
    <property type="project" value="UniProtKB-SubCell"/>
</dbReference>
<dbReference type="PANTHER" id="PTHR21576">
    <property type="entry name" value="UNCHARACTERIZED NODULIN-LIKE PROTEIN"/>
    <property type="match status" value="1"/>
</dbReference>
<accession>A0A2K3MH09</accession>
<sequence>GTSYMFGSISPVIKSNMGYNQKQIAFLSVAKDLGSNVGLVAGFISKVWPVWGVMLVGVVQNVVGYGFIWLVVTHRIPSLPLWMFWN</sequence>
<comment type="subcellular location">
    <subcellularLocation>
        <location evidence="1">Membrane</location>
        <topology evidence="1">Multi-pass membrane protein</topology>
    </subcellularLocation>
</comment>
<keyword evidence="2 5" id="KW-0812">Transmembrane</keyword>
<organism evidence="7 8">
    <name type="scientific">Trifolium pratense</name>
    <name type="common">Red clover</name>
    <dbReference type="NCBI Taxonomy" id="57577"/>
    <lineage>
        <taxon>Eukaryota</taxon>
        <taxon>Viridiplantae</taxon>
        <taxon>Streptophyta</taxon>
        <taxon>Embryophyta</taxon>
        <taxon>Tracheophyta</taxon>
        <taxon>Spermatophyta</taxon>
        <taxon>Magnoliopsida</taxon>
        <taxon>eudicotyledons</taxon>
        <taxon>Gunneridae</taxon>
        <taxon>Pentapetalae</taxon>
        <taxon>rosids</taxon>
        <taxon>fabids</taxon>
        <taxon>Fabales</taxon>
        <taxon>Fabaceae</taxon>
        <taxon>Papilionoideae</taxon>
        <taxon>50 kb inversion clade</taxon>
        <taxon>NPAAA clade</taxon>
        <taxon>Hologalegina</taxon>
        <taxon>IRL clade</taxon>
        <taxon>Trifolieae</taxon>
        <taxon>Trifolium</taxon>
    </lineage>
</organism>
<feature type="domain" description="Nodulin-like" evidence="6">
    <location>
        <begin position="1"/>
        <end position="85"/>
    </location>
</feature>
<dbReference type="EMBL" id="ASHM01061735">
    <property type="protein sequence ID" value="PNX90075.1"/>
    <property type="molecule type" value="Genomic_DNA"/>
</dbReference>
<evidence type="ECO:0000256" key="4">
    <source>
        <dbReference type="ARBA" id="ARBA00023136"/>
    </source>
</evidence>
<name>A0A2K3MH09_TRIPR</name>
<protein>
    <submittedName>
        <fullName evidence="7">Nodulin-like protein</fullName>
    </submittedName>
</protein>
<evidence type="ECO:0000259" key="6">
    <source>
        <dbReference type="Pfam" id="PF06813"/>
    </source>
</evidence>
<evidence type="ECO:0000256" key="1">
    <source>
        <dbReference type="ARBA" id="ARBA00004141"/>
    </source>
</evidence>
<gene>
    <name evidence="7" type="ORF">L195_g046198</name>
</gene>
<dbReference type="InterPro" id="IPR010658">
    <property type="entry name" value="Nodulin-like"/>
</dbReference>
<keyword evidence="4 5" id="KW-0472">Membrane</keyword>
<dbReference type="STRING" id="57577.A0A2K3MH09"/>
<comment type="caution">
    <text evidence="7">The sequence shown here is derived from an EMBL/GenBank/DDBJ whole genome shotgun (WGS) entry which is preliminary data.</text>
</comment>
<evidence type="ECO:0000256" key="2">
    <source>
        <dbReference type="ARBA" id="ARBA00022692"/>
    </source>
</evidence>
<proteinExistence type="predicted"/>
<evidence type="ECO:0000256" key="5">
    <source>
        <dbReference type="SAM" id="Phobius"/>
    </source>
</evidence>
<dbReference type="Proteomes" id="UP000236291">
    <property type="component" value="Unassembled WGS sequence"/>
</dbReference>
<feature type="transmembrane region" description="Helical" evidence="5">
    <location>
        <begin position="50"/>
        <end position="72"/>
    </location>
</feature>
<reference evidence="7 8" key="1">
    <citation type="journal article" date="2014" name="Am. J. Bot.">
        <title>Genome assembly and annotation for red clover (Trifolium pratense; Fabaceae).</title>
        <authorList>
            <person name="Istvanek J."/>
            <person name="Jaros M."/>
            <person name="Krenek A."/>
            <person name="Repkova J."/>
        </authorList>
    </citation>
    <scope>NUCLEOTIDE SEQUENCE [LARGE SCALE GENOMIC DNA]</scope>
    <source>
        <strain evidence="8">cv. Tatra</strain>
        <tissue evidence="7">Young leaves</tissue>
    </source>
</reference>
<evidence type="ECO:0000313" key="7">
    <source>
        <dbReference type="EMBL" id="PNX90075.1"/>
    </source>
</evidence>
<dbReference type="AlphaFoldDB" id="A0A2K3MH09"/>
<reference evidence="7 8" key="2">
    <citation type="journal article" date="2017" name="Front. Plant Sci.">
        <title>Gene Classification and Mining of Molecular Markers Useful in Red Clover (Trifolium pratense) Breeding.</title>
        <authorList>
            <person name="Istvanek J."/>
            <person name="Dluhosova J."/>
            <person name="Dluhos P."/>
            <person name="Patkova L."/>
            <person name="Nedelnik J."/>
            <person name="Repkova J."/>
        </authorList>
    </citation>
    <scope>NUCLEOTIDE SEQUENCE [LARGE SCALE GENOMIC DNA]</scope>
    <source>
        <strain evidence="8">cv. Tatra</strain>
        <tissue evidence="7">Young leaves</tissue>
    </source>
</reference>